<accession>A0ABT3QDH3</accession>
<reference evidence="1 2" key="1">
    <citation type="submission" date="2022-11" db="EMBL/GenBank/DDBJ databases">
        <title>Genome sequencing of Acetobacter type strain.</title>
        <authorList>
            <person name="Heo J."/>
            <person name="Lee D."/>
            <person name="Han B.-H."/>
            <person name="Hong S.-B."/>
            <person name="Kwon S.-W."/>
        </authorList>
    </citation>
    <scope>NUCLEOTIDE SEQUENCE [LARGE SCALE GENOMIC DNA]</scope>
    <source>
        <strain evidence="1 2">KACC 21253</strain>
    </source>
</reference>
<gene>
    <name evidence="1" type="ORF">OQ497_05115</name>
</gene>
<name>A0ABT3QDH3_9PROT</name>
<protein>
    <submittedName>
        <fullName evidence="1">Uncharacterized protein</fullName>
    </submittedName>
</protein>
<comment type="caution">
    <text evidence="1">The sequence shown here is derived from an EMBL/GenBank/DDBJ whole genome shotgun (WGS) entry which is preliminary data.</text>
</comment>
<evidence type="ECO:0000313" key="2">
    <source>
        <dbReference type="Proteomes" id="UP001301152"/>
    </source>
</evidence>
<organism evidence="1 2">
    <name type="scientific">Acetobacter thailandicus</name>
    <dbReference type="NCBI Taxonomy" id="1502842"/>
    <lineage>
        <taxon>Bacteria</taxon>
        <taxon>Pseudomonadati</taxon>
        <taxon>Pseudomonadota</taxon>
        <taxon>Alphaproteobacteria</taxon>
        <taxon>Acetobacterales</taxon>
        <taxon>Acetobacteraceae</taxon>
        <taxon>Acetobacter</taxon>
    </lineage>
</organism>
<proteinExistence type="predicted"/>
<evidence type="ECO:0000313" key="1">
    <source>
        <dbReference type="EMBL" id="MCX2563343.1"/>
    </source>
</evidence>
<keyword evidence="2" id="KW-1185">Reference proteome</keyword>
<sequence length="182" mass="20657">MDLSQKIADYGADAVRFYARMAKLDYDNEVREEFVSSWIARKLFENDGLTVHVEREYTRIIRDLKNEVTSTDISSMGGWRADIAIYGPDGSPLSIIEVKICDEGDRGGTAVLRDREKINVLSKRVKIDTYLAILLTDINDTNKCADRRQCLEKKLPGSFTGDSGAIRALNGEWEWQFLAGKW</sequence>
<dbReference type="EMBL" id="JAPIUZ010000002">
    <property type="protein sequence ID" value="MCX2563343.1"/>
    <property type="molecule type" value="Genomic_DNA"/>
</dbReference>
<dbReference type="RefSeq" id="WP_086555323.1">
    <property type="nucleotide sequence ID" value="NZ_JAERKX010000004.1"/>
</dbReference>
<dbReference type="Proteomes" id="UP001301152">
    <property type="component" value="Unassembled WGS sequence"/>
</dbReference>